<evidence type="ECO:0000313" key="2">
    <source>
        <dbReference type="EMBL" id="MBB3055019.1"/>
    </source>
</evidence>
<reference evidence="2" key="1">
    <citation type="submission" date="2020-08" db="EMBL/GenBank/DDBJ databases">
        <title>Genomic Encyclopedia of Type Strains, Phase III (KMG-III): the genomes of soil and plant-associated and newly described type strains.</title>
        <authorList>
            <person name="Whitman W."/>
        </authorList>
    </citation>
    <scope>NUCLEOTIDE SEQUENCE [LARGE SCALE GENOMIC DNA]</scope>
    <source>
        <strain evidence="2">CECT 8628</strain>
    </source>
</reference>
<gene>
    <name evidence="2" type="ORF">FHS11_001436</name>
</gene>
<dbReference type="AlphaFoldDB" id="A0A839SEE7"/>
<feature type="transmembrane region" description="Helical" evidence="1">
    <location>
        <begin position="6"/>
        <end position="24"/>
    </location>
</feature>
<organism evidence="2 3">
    <name type="scientific">Mucilaginibacter gotjawali</name>
    <dbReference type="NCBI Taxonomy" id="1550579"/>
    <lineage>
        <taxon>Bacteria</taxon>
        <taxon>Pseudomonadati</taxon>
        <taxon>Bacteroidota</taxon>
        <taxon>Sphingobacteriia</taxon>
        <taxon>Sphingobacteriales</taxon>
        <taxon>Sphingobacteriaceae</taxon>
        <taxon>Mucilaginibacter</taxon>
    </lineage>
</organism>
<proteinExistence type="predicted"/>
<keyword evidence="3" id="KW-1185">Reference proteome</keyword>
<protein>
    <submittedName>
        <fullName evidence="2">Uncharacterized protein</fullName>
    </submittedName>
</protein>
<accession>A0A839SEE7</accession>
<keyword evidence="1" id="KW-0812">Transmembrane</keyword>
<dbReference type="EMBL" id="JACHWX010000003">
    <property type="protein sequence ID" value="MBB3055019.1"/>
    <property type="molecule type" value="Genomic_DNA"/>
</dbReference>
<evidence type="ECO:0000256" key="1">
    <source>
        <dbReference type="SAM" id="Phobius"/>
    </source>
</evidence>
<name>A0A839SEE7_9SPHI</name>
<keyword evidence="1" id="KW-1133">Transmembrane helix</keyword>
<evidence type="ECO:0000313" key="3">
    <source>
        <dbReference type="Proteomes" id="UP000539265"/>
    </source>
</evidence>
<keyword evidence="1" id="KW-0472">Membrane</keyword>
<comment type="caution">
    <text evidence="2">The sequence shown here is derived from an EMBL/GenBank/DDBJ whole genome shotgun (WGS) entry which is preliminary data.</text>
</comment>
<dbReference type="Proteomes" id="UP000539265">
    <property type="component" value="Unassembled WGS sequence"/>
</dbReference>
<sequence>MNPFEQYTVIIGILAILLEGVSYLRDFVRKLFHK</sequence>